<keyword evidence="3" id="KW-1185">Reference proteome</keyword>
<dbReference type="Proteomes" id="UP000821837">
    <property type="component" value="Chromosome 1"/>
</dbReference>
<evidence type="ECO:0000313" key="3">
    <source>
        <dbReference type="Proteomes" id="UP000821837"/>
    </source>
</evidence>
<feature type="region of interest" description="Disordered" evidence="1">
    <location>
        <begin position="82"/>
        <end position="101"/>
    </location>
</feature>
<accession>A0A9D4TAC1</accession>
<name>A0A9D4TAC1_RHISA</name>
<reference evidence="2" key="1">
    <citation type="journal article" date="2020" name="Cell">
        <title>Large-Scale Comparative Analyses of Tick Genomes Elucidate Their Genetic Diversity and Vector Capacities.</title>
        <authorList>
            <consortium name="Tick Genome and Microbiome Consortium (TIGMIC)"/>
            <person name="Jia N."/>
            <person name="Wang J."/>
            <person name="Shi W."/>
            <person name="Du L."/>
            <person name="Sun Y."/>
            <person name="Zhan W."/>
            <person name="Jiang J.F."/>
            <person name="Wang Q."/>
            <person name="Zhang B."/>
            <person name="Ji P."/>
            <person name="Bell-Sakyi L."/>
            <person name="Cui X.M."/>
            <person name="Yuan T.T."/>
            <person name="Jiang B.G."/>
            <person name="Yang W.F."/>
            <person name="Lam T.T."/>
            <person name="Chang Q.C."/>
            <person name="Ding S.J."/>
            <person name="Wang X.J."/>
            <person name="Zhu J.G."/>
            <person name="Ruan X.D."/>
            <person name="Zhao L."/>
            <person name="Wei J.T."/>
            <person name="Ye R.Z."/>
            <person name="Que T.C."/>
            <person name="Du C.H."/>
            <person name="Zhou Y.H."/>
            <person name="Cheng J.X."/>
            <person name="Dai P.F."/>
            <person name="Guo W.B."/>
            <person name="Han X.H."/>
            <person name="Huang E.J."/>
            <person name="Li L.F."/>
            <person name="Wei W."/>
            <person name="Gao Y.C."/>
            <person name="Liu J.Z."/>
            <person name="Shao H.Z."/>
            <person name="Wang X."/>
            <person name="Wang C.C."/>
            <person name="Yang T.C."/>
            <person name="Huo Q.B."/>
            <person name="Li W."/>
            <person name="Chen H.Y."/>
            <person name="Chen S.E."/>
            <person name="Zhou L.G."/>
            <person name="Ni X.B."/>
            <person name="Tian J.H."/>
            <person name="Sheng Y."/>
            <person name="Liu T."/>
            <person name="Pan Y.S."/>
            <person name="Xia L.Y."/>
            <person name="Li J."/>
            <person name="Zhao F."/>
            <person name="Cao W.C."/>
        </authorList>
    </citation>
    <scope>NUCLEOTIDE SEQUENCE</scope>
    <source>
        <strain evidence="2">Rsan-2018</strain>
    </source>
</reference>
<organism evidence="2 3">
    <name type="scientific">Rhipicephalus sanguineus</name>
    <name type="common">Brown dog tick</name>
    <name type="synonym">Ixodes sanguineus</name>
    <dbReference type="NCBI Taxonomy" id="34632"/>
    <lineage>
        <taxon>Eukaryota</taxon>
        <taxon>Metazoa</taxon>
        <taxon>Ecdysozoa</taxon>
        <taxon>Arthropoda</taxon>
        <taxon>Chelicerata</taxon>
        <taxon>Arachnida</taxon>
        <taxon>Acari</taxon>
        <taxon>Parasitiformes</taxon>
        <taxon>Ixodida</taxon>
        <taxon>Ixodoidea</taxon>
        <taxon>Ixodidae</taxon>
        <taxon>Rhipicephalinae</taxon>
        <taxon>Rhipicephalus</taxon>
        <taxon>Rhipicephalus</taxon>
    </lineage>
</organism>
<dbReference type="AlphaFoldDB" id="A0A9D4TAC1"/>
<dbReference type="EMBL" id="JABSTV010001245">
    <property type="protein sequence ID" value="KAH7983721.1"/>
    <property type="molecule type" value="Genomic_DNA"/>
</dbReference>
<evidence type="ECO:0000256" key="1">
    <source>
        <dbReference type="SAM" id="MobiDB-lite"/>
    </source>
</evidence>
<proteinExistence type="predicted"/>
<evidence type="ECO:0000313" key="2">
    <source>
        <dbReference type="EMBL" id="KAH7983721.1"/>
    </source>
</evidence>
<gene>
    <name evidence="2" type="ORF">HPB52_013898</name>
</gene>
<reference evidence="2" key="2">
    <citation type="submission" date="2021-09" db="EMBL/GenBank/DDBJ databases">
        <authorList>
            <person name="Jia N."/>
            <person name="Wang J."/>
            <person name="Shi W."/>
            <person name="Du L."/>
            <person name="Sun Y."/>
            <person name="Zhan W."/>
            <person name="Jiang J."/>
            <person name="Wang Q."/>
            <person name="Zhang B."/>
            <person name="Ji P."/>
            <person name="Sakyi L.B."/>
            <person name="Cui X."/>
            <person name="Yuan T."/>
            <person name="Jiang B."/>
            <person name="Yang W."/>
            <person name="Lam T.T.-Y."/>
            <person name="Chang Q."/>
            <person name="Ding S."/>
            <person name="Wang X."/>
            <person name="Zhu J."/>
            <person name="Ruan X."/>
            <person name="Zhao L."/>
            <person name="Wei J."/>
            <person name="Que T."/>
            <person name="Du C."/>
            <person name="Cheng J."/>
            <person name="Dai P."/>
            <person name="Han X."/>
            <person name="Huang E."/>
            <person name="Gao Y."/>
            <person name="Liu J."/>
            <person name="Shao H."/>
            <person name="Ye R."/>
            <person name="Li L."/>
            <person name="Wei W."/>
            <person name="Wang X."/>
            <person name="Wang C."/>
            <person name="Huo Q."/>
            <person name="Li W."/>
            <person name="Guo W."/>
            <person name="Chen H."/>
            <person name="Chen S."/>
            <person name="Zhou L."/>
            <person name="Zhou L."/>
            <person name="Ni X."/>
            <person name="Tian J."/>
            <person name="Zhou Y."/>
            <person name="Sheng Y."/>
            <person name="Liu T."/>
            <person name="Pan Y."/>
            <person name="Xia L."/>
            <person name="Li J."/>
            <person name="Zhao F."/>
            <person name="Cao W."/>
        </authorList>
    </citation>
    <scope>NUCLEOTIDE SEQUENCE</scope>
    <source>
        <strain evidence="2">Rsan-2018</strain>
        <tissue evidence="2">Larvae</tissue>
    </source>
</reference>
<comment type="caution">
    <text evidence="2">The sequence shown here is derived from an EMBL/GenBank/DDBJ whole genome shotgun (WGS) entry which is preliminary data.</text>
</comment>
<protein>
    <submittedName>
        <fullName evidence="2">Uncharacterized protein</fullName>
    </submittedName>
</protein>
<feature type="region of interest" description="Disordered" evidence="1">
    <location>
        <begin position="1"/>
        <end position="51"/>
    </location>
</feature>
<sequence length="101" mass="10883">MGRPNPLAVGAIQGGGYPADGPPPARHKEKGPWHLGTKHDGRDKRQHRFGKGSRFSWVRRAAKLGSDGGYEAAARMLVEKTGRANEVRRGGSSGYDAPRAH</sequence>